<organism evidence="2">
    <name type="scientific">Erythrolobus madagascarensis</name>
    <dbReference type="NCBI Taxonomy" id="708628"/>
    <lineage>
        <taxon>Eukaryota</taxon>
        <taxon>Rhodophyta</taxon>
        <taxon>Bangiophyceae</taxon>
        <taxon>Porphyridiales</taxon>
        <taxon>Porphyridiaceae</taxon>
        <taxon>Erythrolobus</taxon>
    </lineage>
</organism>
<evidence type="ECO:0000313" key="2">
    <source>
        <dbReference type="EMBL" id="CAD8725057.1"/>
    </source>
</evidence>
<dbReference type="SUPFAM" id="SSF54236">
    <property type="entry name" value="Ubiquitin-like"/>
    <property type="match status" value="1"/>
</dbReference>
<dbReference type="Pfam" id="PF11976">
    <property type="entry name" value="Rad60-SLD"/>
    <property type="match status" value="1"/>
</dbReference>
<dbReference type="EMBL" id="HBFE01001665">
    <property type="protein sequence ID" value="CAD8725057.1"/>
    <property type="molecule type" value="Transcribed_RNA"/>
</dbReference>
<feature type="domain" description="Ubiquitin-like" evidence="1">
    <location>
        <begin position="21"/>
        <end position="96"/>
    </location>
</feature>
<proteinExistence type="predicted"/>
<dbReference type="CDD" id="cd16116">
    <property type="entry name" value="Ubl_Smt3_like"/>
    <property type="match status" value="1"/>
</dbReference>
<dbReference type="AlphaFoldDB" id="A0A7S0T4E4"/>
<gene>
    <name evidence="2" type="ORF">EMAD1354_LOCUS1135</name>
</gene>
<dbReference type="InterPro" id="IPR000626">
    <property type="entry name" value="Ubiquitin-like_dom"/>
</dbReference>
<reference evidence="2" key="1">
    <citation type="submission" date="2021-01" db="EMBL/GenBank/DDBJ databases">
        <authorList>
            <person name="Corre E."/>
            <person name="Pelletier E."/>
            <person name="Niang G."/>
            <person name="Scheremetjew M."/>
            <person name="Finn R."/>
            <person name="Kale V."/>
            <person name="Holt S."/>
            <person name="Cochrane G."/>
            <person name="Meng A."/>
            <person name="Brown T."/>
            <person name="Cohen L."/>
        </authorList>
    </citation>
    <scope>NUCLEOTIDE SEQUENCE</scope>
    <source>
        <strain evidence="2">CCMP3276</strain>
    </source>
</reference>
<dbReference type="InterPro" id="IPR022617">
    <property type="entry name" value="Rad60/SUMO-like_dom"/>
</dbReference>
<accession>A0A7S0T4E4</accession>
<dbReference type="SMART" id="SM00213">
    <property type="entry name" value="UBQ"/>
    <property type="match status" value="1"/>
</dbReference>
<name>A0A7S0T4E4_9RHOD</name>
<dbReference type="PANTHER" id="PTHR10562">
    <property type="entry name" value="SMALL UBIQUITIN-RELATED MODIFIER"/>
    <property type="match status" value="1"/>
</dbReference>
<dbReference type="FunFam" id="3.10.20.90:FF:000202">
    <property type="entry name" value="Small ubiquitin-related modifier I"/>
    <property type="match status" value="1"/>
</dbReference>
<dbReference type="Gene3D" id="3.10.20.90">
    <property type="entry name" value="Phosphatidylinositol 3-kinase Catalytic Subunit, Chain A, domain 1"/>
    <property type="match status" value="1"/>
</dbReference>
<protein>
    <recommendedName>
        <fullName evidence="1">Ubiquitin-like domain-containing protein</fullName>
    </recommendedName>
</protein>
<evidence type="ECO:0000259" key="1">
    <source>
        <dbReference type="PROSITE" id="PS50053"/>
    </source>
</evidence>
<dbReference type="PROSITE" id="PS50053">
    <property type="entry name" value="UBIQUITIN_2"/>
    <property type="match status" value="1"/>
</dbReference>
<dbReference type="InterPro" id="IPR029071">
    <property type="entry name" value="Ubiquitin-like_domsf"/>
</dbReference>
<sequence length="108" mass="12251">MADEKDAKPKVEDATANADQINLKVKDVDGNEVNFKIKRTTQLQKLMKAYSERLGANIQTYRFMFDGKRVENDDTPEKLDMDEGDCIDAMVYQQGGAGYILKVRQSQV</sequence>